<organism evidence="1 2">
    <name type="scientific">Cupriavidus taiwanensis (strain DSM 17343 / BCRC 17206 / CCUG 44338 / CIP 107171 / LMG 19424 / R1)</name>
    <name type="common">Ralstonia taiwanensis (strain LMG 19424)</name>
    <dbReference type="NCBI Taxonomy" id="977880"/>
    <lineage>
        <taxon>Bacteria</taxon>
        <taxon>Pseudomonadati</taxon>
        <taxon>Pseudomonadota</taxon>
        <taxon>Betaproteobacteria</taxon>
        <taxon>Burkholderiales</taxon>
        <taxon>Burkholderiaceae</taxon>
        <taxon>Cupriavidus</taxon>
    </lineage>
</organism>
<proteinExistence type="predicted"/>
<protein>
    <submittedName>
        <fullName evidence="1">Uncharacterized protein</fullName>
    </submittedName>
</protein>
<reference evidence="1 2" key="1">
    <citation type="journal article" date="2008" name="Genome Res.">
        <title>Genome sequence of the beta-rhizobium Cupriavidus taiwanensis and comparative genomics of rhizobia.</title>
        <authorList>
            <person name="Amadou C."/>
            <person name="Pascal G."/>
            <person name="Mangenot S."/>
            <person name="Glew M."/>
            <person name="Bontemps C."/>
            <person name="Capela D."/>
            <person name="Carrere S."/>
            <person name="Cruveiller S."/>
            <person name="Dossat C."/>
            <person name="Lajus A."/>
            <person name="Marchetti M."/>
            <person name="Poinsot V."/>
            <person name="Rouy Z."/>
            <person name="Servin B."/>
            <person name="Saad M."/>
            <person name="Schenowitz C."/>
            <person name="Barbe V."/>
            <person name="Batut J."/>
            <person name="Medigue C."/>
            <person name="Masson-Boivin C."/>
        </authorList>
    </citation>
    <scope>NUCLEOTIDE SEQUENCE [LARGE SCALE GENOMIC DNA]</scope>
    <source>
        <strain evidence="2">DSM 17343 / BCRC 17206 / CCUG 44338 / CIP 107171 / LMG 19424 / R1</strain>
    </source>
</reference>
<gene>
    <name evidence="1" type="ordered locus">RALTA_A1356</name>
</gene>
<evidence type="ECO:0000313" key="2">
    <source>
        <dbReference type="Proteomes" id="UP000001692"/>
    </source>
</evidence>
<accession>B3R4X5</accession>
<dbReference type="AlphaFoldDB" id="B3R4X5"/>
<keyword evidence="2" id="KW-1185">Reference proteome</keyword>
<dbReference type="KEGG" id="cti:RALTA_A1356"/>
<dbReference type="EMBL" id="CU633749">
    <property type="protein sequence ID" value="CAQ69312.1"/>
    <property type="molecule type" value="Genomic_DNA"/>
</dbReference>
<evidence type="ECO:0000313" key="1">
    <source>
        <dbReference type="EMBL" id="CAQ69312.1"/>
    </source>
</evidence>
<dbReference type="HOGENOM" id="CLU_2381356_0_0_4"/>
<name>B3R4X5_CUPTR</name>
<dbReference type="Proteomes" id="UP000001692">
    <property type="component" value="Chromosome 1"/>
</dbReference>
<sequence>MACPVDISVLGRLVAAAEKNDKNFTASLKIDAVAGAMIHPHFKEASAKGFHVAWISVQHAVDSDLDANPGSVVAQGGVPAVERLGCADAEHTTP</sequence>